<dbReference type="PANTHER" id="PTHR31912:SF34">
    <property type="entry name" value="NOTOCHORD-RELATED PROTEIN"/>
    <property type="match status" value="1"/>
</dbReference>
<dbReference type="PANTHER" id="PTHR31912">
    <property type="entry name" value="IP13529P"/>
    <property type="match status" value="1"/>
</dbReference>
<dbReference type="Proteomes" id="UP001591681">
    <property type="component" value="Unassembled WGS sequence"/>
</dbReference>
<protein>
    <recommendedName>
        <fullName evidence="3">C2H2-type domain-containing protein</fullName>
    </recommendedName>
</protein>
<sequence length="806" mass="92557">MDCFICQKRHANANGLIRHFKLVHGLCLGRGLKLKCAHRGCSHVYHSFSGLRKHLSKCCTNDNFNVDDGECSTFTNSISSRETALPDQSSPSESVLLEQHIVKNCANIVAELKRVGNPVTTIDFTVSTLQEVIGDLDRLKQVNLKNSLDLQEPTKSVVDSKIDQCFDNVLDPFLPLNTESKRMKYFSEKWGKIDPVEYVLGTRFATRFMRTTGGYGQTIVKDKFIYIPILETVKSIYQHPNINKMMARDPKQMENVLYDIQDGEFFKDHDLFSKQVHTVQIQLFFDEFECANPIGSKRGIHKVGAIYFTLRNVSPKYNSSLLNIHLVSLFHAQDIKTYGFDKILAPLVKDISTLETQGIRLPPFDHNIYGTIIQVTGDNLGLHSLFGFVESFSARYCCRFCLLEKEDFQTVLSEDSPKISVRTKQLHIEHCQKMQSNPMLPYVMGVKRSCPLNSLQYFHTSANFSVDIMHDILEGVAQYEMKLLIEHLIDNYTTSAEVHRRIQNFNYGFIEQNNKPPGLKISDANDLGLNANQSWCLLRHFPIMFGDLVHPTDQHWYLFILLLQIVNIVFSSVVSQGITTYLKHLISEHHGLFKHLFPNNRLLPKHHFMVHYPMCIRKIGPLLHTWCMRYEAKHNVFKKQLKSFKNITKTLAKKHQCQMAYLWQTFDPNELKMGPGKMVSLNEMKCGGMVAEKLEVPVGSRVLKVKWAKVNGRIFRPELAVCVRTDDEMPVFHVIKNVLIKDEQVLLITVALKTHCLDEHTHAYKVSHTTDTLFVLDIKTLMYKNFDVLTSYGADDNLFIVPHCFM</sequence>
<keyword evidence="2" id="KW-1185">Reference proteome</keyword>
<comment type="caution">
    <text evidence="1">The sequence shown here is derived from an EMBL/GenBank/DDBJ whole genome shotgun (WGS) entry which is preliminary data.</text>
</comment>
<dbReference type="EMBL" id="JBHFQA010000016">
    <property type="protein sequence ID" value="KAL2085163.1"/>
    <property type="molecule type" value="Genomic_DNA"/>
</dbReference>
<organism evidence="1 2">
    <name type="scientific">Coilia grayii</name>
    <name type="common">Gray's grenadier anchovy</name>
    <dbReference type="NCBI Taxonomy" id="363190"/>
    <lineage>
        <taxon>Eukaryota</taxon>
        <taxon>Metazoa</taxon>
        <taxon>Chordata</taxon>
        <taxon>Craniata</taxon>
        <taxon>Vertebrata</taxon>
        <taxon>Euteleostomi</taxon>
        <taxon>Actinopterygii</taxon>
        <taxon>Neopterygii</taxon>
        <taxon>Teleostei</taxon>
        <taxon>Clupei</taxon>
        <taxon>Clupeiformes</taxon>
        <taxon>Clupeoidei</taxon>
        <taxon>Engraulidae</taxon>
        <taxon>Coilinae</taxon>
        <taxon>Coilia</taxon>
    </lineage>
</organism>
<accession>A0ABD1JDB9</accession>
<dbReference type="AlphaFoldDB" id="A0ABD1JDB9"/>
<gene>
    <name evidence="1" type="ORF">ACEWY4_018483</name>
</gene>
<name>A0ABD1JDB9_9TELE</name>
<evidence type="ECO:0000313" key="2">
    <source>
        <dbReference type="Proteomes" id="UP001591681"/>
    </source>
</evidence>
<evidence type="ECO:0008006" key="3">
    <source>
        <dbReference type="Google" id="ProtNLM"/>
    </source>
</evidence>
<proteinExistence type="predicted"/>
<evidence type="ECO:0000313" key="1">
    <source>
        <dbReference type="EMBL" id="KAL2085163.1"/>
    </source>
</evidence>
<reference evidence="1 2" key="1">
    <citation type="submission" date="2024-09" db="EMBL/GenBank/DDBJ databases">
        <title>A chromosome-level genome assembly of Gray's grenadier anchovy, Coilia grayii.</title>
        <authorList>
            <person name="Fu Z."/>
        </authorList>
    </citation>
    <scope>NUCLEOTIDE SEQUENCE [LARGE SCALE GENOMIC DNA]</scope>
    <source>
        <strain evidence="1">G4</strain>
        <tissue evidence="1">Muscle</tissue>
    </source>
</reference>